<comment type="caution">
    <text evidence="5">The sequence shown here is derived from an EMBL/GenBank/DDBJ whole genome shotgun (WGS) entry which is preliminary data.</text>
</comment>
<dbReference type="PANTHER" id="PTHR23090:SF9">
    <property type="entry name" value="GLUTAMINE-DEPENDENT NAD(+) SYNTHETASE"/>
    <property type="match status" value="1"/>
</dbReference>
<dbReference type="PANTHER" id="PTHR23090">
    <property type="entry name" value="NH 3 /GLUTAMINE-DEPENDENT NAD + SYNTHETASE"/>
    <property type="match status" value="1"/>
</dbReference>
<feature type="domain" description="CN hydrolase" evidence="4">
    <location>
        <begin position="1"/>
        <end position="282"/>
    </location>
</feature>
<dbReference type="InterPro" id="IPR003010">
    <property type="entry name" value="C-N_Hydrolase"/>
</dbReference>
<feature type="compositionally biased region" description="Polar residues" evidence="3">
    <location>
        <begin position="172"/>
        <end position="181"/>
    </location>
</feature>
<evidence type="ECO:0000256" key="1">
    <source>
        <dbReference type="ARBA" id="ARBA00022598"/>
    </source>
</evidence>
<keyword evidence="6" id="KW-1185">Reference proteome</keyword>
<dbReference type="PROSITE" id="PS50263">
    <property type="entry name" value="CN_HYDROLASE"/>
    <property type="match status" value="1"/>
</dbReference>
<dbReference type="OrthoDB" id="2020662at2759"/>
<dbReference type="EMBL" id="JAAMPC010000005">
    <property type="protein sequence ID" value="KAG2310510.1"/>
    <property type="molecule type" value="Genomic_DNA"/>
</dbReference>
<dbReference type="AlphaFoldDB" id="A0A8X8AR97"/>
<evidence type="ECO:0000313" key="5">
    <source>
        <dbReference type="EMBL" id="KAG2310510.1"/>
    </source>
</evidence>
<dbReference type="Proteomes" id="UP000886595">
    <property type="component" value="Unassembled WGS sequence"/>
</dbReference>
<sequence>MEFECNMKNIKDSISQAKAAGAVIRLRPELEVTGYGCEEHFLELDTITHAWEYLKEFLLGDWTDGILCSIGMPVIKEAERYNCQVLCMNRRIIMIRPKLWLLASTSQGTVWQRTTGMRLFQMINDLPTVYEVVTGKAKQSKDQSANSGRSKSSGVKSYLSISVLTLSRLTQARQSESQTNKASKRSPPGPPPREESESRDDEDGKLFCSLLAENGKLKNLDLTTAHRGDVKVLVTTVMPLPPAGEKELKETLQEITGVGKKVTVEQKIWMISACKAMGNSEF</sequence>
<organism evidence="5 6">
    <name type="scientific">Brassica carinata</name>
    <name type="common">Ethiopian mustard</name>
    <name type="synonym">Abyssinian cabbage</name>
    <dbReference type="NCBI Taxonomy" id="52824"/>
    <lineage>
        <taxon>Eukaryota</taxon>
        <taxon>Viridiplantae</taxon>
        <taxon>Streptophyta</taxon>
        <taxon>Embryophyta</taxon>
        <taxon>Tracheophyta</taxon>
        <taxon>Spermatophyta</taxon>
        <taxon>Magnoliopsida</taxon>
        <taxon>eudicotyledons</taxon>
        <taxon>Gunneridae</taxon>
        <taxon>Pentapetalae</taxon>
        <taxon>rosids</taxon>
        <taxon>malvids</taxon>
        <taxon>Brassicales</taxon>
        <taxon>Brassicaceae</taxon>
        <taxon>Brassiceae</taxon>
        <taxon>Brassica</taxon>
    </lineage>
</organism>
<feature type="region of interest" description="Disordered" evidence="3">
    <location>
        <begin position="172"/>
        <end position="202"/>
    </location>
</feature>
<gene>
    <name evidence="5" type="ORF">Bca52824_022067</name>
</gene>
<evidence type="ECO:0000259" key="4">
    <source>
        <dbReference type="PROSITE" id="PS50263"/>
    </source>
</evidence>
<dbReference type="InterPro" id="IPR003694">
    <property type="entry name" value="NAD_synthase"/>
</dbReference>
<proteinExistence type="predicted"/>
<evidence type="ECO:0000256" key="3">
    <source>
        <dbReference type="SAM" id="MobiDB-lite"/>
    </source>
</evidence>
<dbReference type="GO" id="GO:0004359">
    <property type="term" value="F:glutaminase activity"/>
    <property type="evidence" value="ECO:0007669"/>
    <property type="project" value="InterPro"/>
</dbReference>
<dbReference type="SUPFAM" id="SSF56317">
    <property type="entry name" value="Carbon-nitrogen hydrolase"/>
    <property type="match status" value="1"/>
</dbReference>
<dbReference type="GO" id="GO:0005737">
    <property type="term" value="C:cytoplasm"/>
    <property type="evidence" value="ECO:0007669"/>
    <property type="project" value="InterPro"/>
</dbReference>
<reference evidence="5 6" key="1">
    <citation type="submission" date="2020-02" db="EMBL/GenBank/DDBJ databases">
        <authorList>
            <person name="Ma Q."/>
            <person name="Huang Y."/>
            <person name="Song X."/>
            <person name="Pei D."/>
        </authorList>
    </citation>
    <scope>NUCLEOTIDE SEQUENCE [LARGE SCALE GENOMIC DNA]</scope>
    <source>
        <strain evidence="5">Sxm20200214</strain>
        <tissue evidence="5">Leaf</tissue>
    </source>
</reference>
<name>A0A8X8AR97_BRACI</name>
<dbReference type="GO" id="GO:0003952">
    <property type="term" value="F:NAD+ synthase (glutamine-hydrolyzing) activity"/>
    <property type="evidence" value="ECO:0007669"/>
    <property type="project" value="InterPro"/>
</dbReference>
<accession>A0A8X8AR97</accession>
<dbReference type="InterPro" id="IPR036526">
    <property type="entry name" value="C-N_Hydrolase_sf"/>
</dbReference>
<protein>
    <recommendedName>
        <fullName evidence="2">NAD(+) synthase [glutamine-hydrolyzing]</fullName>
    </recommendedName>
</protein>
<dbReference type="Gene3D" id="3.60.110.10">
    <property type="entry name" value="Carbon-nitrogen hydrolase"/>
    <property type="match status" value="1"/>
</dbReference>
<evidence type="ECO:0000256" key="2">
    <source>
        <dbReference type="ARBA" id="ARBA00030681"/>
    </source>
</evidence>
<dbReference type="GO" id="GO:0009435">
    <property type="term" value="P:NAD+ biosynthetic process"/>
    <property type="evidence" value="ECO:0007669"/>
    <property type="project" value="InterPro"/>
</dbReference>
<dbReference type="Pfam" id="PF00795">
    <property type="entry name" value="CN_hydrolase"/>
    <property type="match status" value="1"/>
</dbReference>
<evidence type="ECO:0000313" key="6">
    <source>
        <dbReference type="Proteomes" id="UP000886595"/>
    </source>
</evidence>
<keyword evidence="1" id="KW-0436">Ligase</keyword>